<dbReference type="Proteomes" id="UP000827171">
    <property type="component" value="Segment"/>
</dbReference>
<proteinExistence type="predicted"/>
<dbReference type="EMBL" id="MT980836">
    <property type="protein sequence ID" value="QOI66090.1"/>
    <property type="molecule type" value="Genomic_DNA"/>
</dbReference>
<reference evidence="1" key="1">
    <citation type="submission" date="2020-09" db="EMBL/GenBank/DDBJ databases">
        <title>Temperate bacteriophages infecting mucin-degrading bacterium Ruminococcus gnavus from the human gut.</title>
        <authorList>
            <person name="Khokhlova E.V."/>
            <person name="Shkoporov A.N."/>
            <person name="Draper L.A."/>
            <person name="Kingston A.R."/>
            <person name="Forde A."/>
            <person name="Ross R.P."/>
            <person name="Hill C."/>
        </authorList>
    </citation>
    <scope>NUCLEOTIDE SEQUENCE</scope>
</reference>
<evidence type="ECO:0000313" key="1">
    <source>
        <dbReference type="EMBL" id="QOI66090.1"/>
    </source>
</evidence>
<protein>
    <submittedName>
        <fullName evidence="1">Uncharacterized protein</fullName>
    </submittedName>
</protein>
<evidence type="ECO:0000313" key="2">
    <source>
        <dbReference type="Proteomes" id="UP000827171"/>
    </source>
</evidence>
<sequence length="98" mass="11116">MEEIKMYAVKWKGEASECEYEVAKVMRKIAETCVQACADDAFTTVSEDGTFLGCKNIKINIVTTKKETAYSMAEWMEEFAGIKMEVKEIQVSPLPFEN</sequence>
<accession>A0AAE7MU83</accession>
<gene>
    <name evidence="1" type="primary">gp56</name>
</gene>
<keyword evidence="2" id="KW-1185">Reference proteome</keyword>
<name>A0AAE7MU83_9CAUD</name>
<organism evidence="1 2">
    <name type="scientific">Ruminococcus phage phiRg507T2_2</name>
    <dbReference type="NCBI Taxonomy" id="2772517"/>
    <lineage>
        <taxon>Viruses</taxon>
        <taxon>Duplodnaviria</taxon>
        <taxon>Heunggongvirae</taxon>
        <taxon>Uroviricota</taxon>
        <taxon>Caudoviricetes</taxon>
        <taxon>Munstervirinae</taxon>
        <taxon>Ahaonvirus</taxon>
        <taxon>Ahaonvirus 507T22</taxon>
    </lineage>
</organism>